<proteinExistence type="predicted"/>
<evidence type="ECO:0000313" key="1">
    <source>
        <dbReference type="EMBL" id="GLW89483.1"/>
    </source>
</evidence>
<dbReference type="AlphaFoldDB" id="A0A9W6QFG8"/>
<evidence type="ECO:0000313" key="2">
    <source>
        <dbReference type="Proteomes" id="UP001165042"/>
    </source>
</evidence>
<gene>
    <name evidence="1" type="ORF">Aglo03_02990</name>
</gene>
<sequence length="106" mass="12055">MSAADDLDTDLGLVRDFLVEHYRDEPSDDRAATRALDRFNENPPRTARIALAFRRVIDAELPEGDLQRLAFSCTGRDLLTDDDARAYLEHVFEANLFDLAIDDIED</sequence>
<protein>
    <submittedName>
        <fullName evidence="1">Uncharacterized protein</fullName>
    </submittedName>
</protein>
<accession>A0A9W6QFG8</accession>
<keyword evidence="2" id="KW-1185">Reference proteome</keyword>
<comment type="caution">
    <text evidence="1">The sequence shown here is derived from an EMBL/GenBank/DDBJ whole genome shotgun (WGS) entry which is preliminary data.</text>
</comment>
<reference evidence="1" key="1">
    <citation type="submission" date="2023-02" db="EMBL/GenBank/DDBJ databases">
        <title>Actinokineospora globicatena NBRC 15670.</title>
        <authorList>
            <person name="Ichikawa N."/>
            <person name="Sato H."/>
            <person name="Tonouchi N."/>
        </authorList>
    </citation>
    <scope>NUCLEOTIDE SEQUENCE</scope>
    <source>
        <strain evidence="1">NBRC 15670</strain>
    </source>
</reference>
<dbReference type="RefSeq" id="WP_285606792.1">
    <property type="nucleotide sequence ID" value="NZ_BSSD01000001.1"/>
</dbReference>
<organism evidence="1 2">
    <name type="scientific">Actinokineospora globicatena</name>
    <dbReference type="NCBI Taxonomy" id="103729"/>
    <lineage>
        <taxon>Bacteria</taxon>
        <taxon>Bacillati</taxon>
        <taxon>Actinomycetota</taxon>
        <taxon>Actinomycetes</taxon>
        <taxon>Pseudonocardiales</taxon>
        <taxon>Pseudonocardiaceae</taxon>
        <taxon>Actinokineospora</taxon>
    </lineage>
</organism>
<dbReference type="Proteomes" id="UP001165042">
    <property type="component" value="Unassembled WGS sequence"/>
</dbReference>
<dbReference type="EMBL" id="BSSD01000001">
    <property type="protein sequence ID" value="GLW89483.1"/>
    <property type="molecule type" value="Genomic_DNA"/>
</dbReference>
<name>A0A9W6QFG8_9PSEU</name>